<feature type="transmembrane region" description="Helical" evidence="1">
    <location>
        <begin position="12"/>
        <end position="33"/>
    </location>
</feature>
<accession>A0A370KY47</accession>
<dbReference type="Proteomes" id="UP000255207">
    <property type="component" value="Unassembled WGS sequence"/>
</dbReference>
<proteinExistence type="predicted"/>
<dbReference type="AlphaFoldDB" id="A0A370KY47"/>
<keyword evidence="1" id="KW-0472">Membrane</keyword>
<dbReference type="EMBL" id="QQTP01000026">
    <property type="protein sequence ID" value="RDJ19876.1"/>
    <property type="molecule type" value="Genomic_DNA"/>
</dbReference>
<dbReference type="RefSeq" id="WP_114832561.1">
    <property type="nucleotide sequence ID" value="NZ_QQTO01000021.1"/>
</dbReference>
<organism evidence="2 3">
    <name type="scientific">Bosea caraganae</name>
    <dbReference type="NCBI Taxonomy" id="2763117"/>
    <lineage>
        <taxon>Bacteria</taxon>
        <taxon>Pseudomonadati</taxon>
        <taxon>Pseudomonadota</taxon>
        <taxon>Alphaproteobacteria</taxon>
        <taxon>Hyphomicrobiales</taxon>
        <taxon>Boseaceae</taxon>
        <taxon>Bosea</taxon>
    </lineage>
</organism>
<keyword evidence="1" id="KW-0812">Transmembrane</keyword>
<feature type="transmembrane region" description="Helical" evidence="1">
    <location>
        <begin position="90"/>
        <end position="107"/>
    </location>
</feature>
<name>A0A370KY47_9HYPH</name>
<feature type="transmembrane region" description="Helical" evidence="1">
    <location>
        <begin position="113"/>
        <end position="134"/>
    </location>
</feature>
<reference evidence="3" key="1">
    <citation type="submission" date="2018-07" db="EMBL/GenBank/DDBJ databases">
        <authorList>
            <person name="Safronova V.I."/>
            <person name="Chirak E.R."/>
            <person name="Sazanova A.L."/>
        </authorList>
    </citation>
    <scope>NUCLEOTIDE SEQUENCE [LARGE SCALE GENOMIC DNA]</scope>
    <source>
        <strain evidence="3">RCAM04685</strain>
    </source>
</reference>
<comment type="caution">
    <text evidence="2">The sequence shown here is derived from an EMBL/GenBank/DDBJ whole genome shotgun (WGS) entry which is preliminary data.</text>
</comment>
<evidence type="ECO:0000313" key="2">
    <source>
        <dbReference type="EMBL" id="RDJ19876.1"/>
    </source>
</evidence>
<evidence type="ECO:0000313" key="3">
    <source>
        <dbReference type="Proteomes" id="UP000255207"/>
    </source>
</evidence>
<gene>
    <name evidence="2" type="ORF">DWE98_27600</name>
</gene>
<evidence type="ECO:0000256" key="1">
    <source>
        <dbReference type="SAM" id="Phobius"/>
    </source>
</evidence>
<sequence length="142" mass="15091">MSGEQKRKLAQFGLAALFFAVPWPPVMTVYYTLTLAPVLYFNDGDAMVQVLMWLPFTLLFSYRIWFVPALLTGLYAAAAAAIAGERRSSVFHAALAGGACAAVRAWIEPTGTWPATAVALGAGALATATLWLALKRLPAAAS</sequence>
<keyword evidence="1" id="KW-1133">Transmembrane helix</keyword>
<feature type="transmembrane region" description="Helical" evidence="1">
    <location>
        <begin position="53"/>
        <end position="78"/>
    </location>
</feature>
<protein>
    <submittedName>
        <fullName evidence="2">Uncharacterized protein</fullName>
    </submittedName>
</protein>
<keyword evidence="3" id="KW-1185">Reference proteome</keyword>